<dbReference type="PROSITE" id="PS51925">
    <property type="entry name" value="SWIB_MDM2"/>
    <property type="match status" value="1"/>
</dbReference>
<dbReference type="SMART" id="SM00151">
    <property type="entry name" value="SWIB"/>
    <property type="match status" value="1"/>
</dbReference>
<dbReference type="EMBL" id="JAMFTS010000002">
    <property type="protein sequence ID" value="KAJ4791824.1"/>
    <property type="molecule type" value="Genomic_DNA"/>
</dbReference>
<dbReference type="InterPro" id="IPR019835">
    <property type="entry name" value="SWIB_domain"/>
</dbReference>
<dbReference type="CDD" id="cd10567">
    <property type="entry name" value="SWIB-MDM2_like"/>
    <property type="match status" value="1"/>
</dbReference>
<dbReference type="Proteomes" id="UP001140206">
    <property type="component" value="Chromosome 5"/>
</dbReference>
<sequence>MGPFCETKKSKTGSLLYGRRLSRSEQSEPERETERGRNREREEMVLRKAVTKDCPKKVASLIDLVNLPTPLRNFSGQSQMSHVSFFISVWSYIKQHNLQDVNNKNIVNCDDKLKSILLGKPQVELAELPALIKLHFPKVSK</sequence>
<proteinExistence type="predicted"/>
<comment type="caution">
    <text evidence="4">The sequence shown here is derived from an EMBL/GenBank/DDBJ whole genome shotgun (WGS) entry which is preliminary data.</text>
</comment>
<dbReference type="SUPFAM" id="SSF47592">
    <property type="entry name" value="SWIB/MDM2 domain"/>
    <property type="match status" value="1"/>
</dbReference>
<evidence type="ECO:0000313" key="5">
    <source>
        <dbReference type="Proteomes" id="UP001140206"/>
    </source>
</evidence>
<evidence type="ECO:0000256" key="1">
    <source>
        <dbReference type="SAM" id="MobiDB-lite"/>
    </source>
</evidence>
<dbReference type="Proteomes" id="UP001140206">
    <property type="component" value="Chromosome 2"/>
</dbReference>
<protein>
    <submittedName>
        <fullName evidence="4">SWIB/MDM2 domain superfamily protein</fullName>
    </submittedName>
</protein>
<accession>A0AAV8FEU6</accession>
<dbReference type="Pfam" id="PF02201">
    <property type="entry name" value="SWIB"/>
    <property type="match status" value="1"/>
</dbReference>
<evidence type="ECO:0000313" key="4">
    <source>
        <dbReference type="EMBL" id="KAJ4791824.1"/>
    </source>
</evidence>
<reference evidence="4" key="1">
    <citation type="submission" date="2022-08" db="EMBL/GenBank/DDBJ databases">
        <authorList>
            <person name="Marques A."/>
        </authorList>
    </citation>
    <scope>NUCLEOTIDE SEQUENCE</scope>
    <source>
        <strain evidence="4">RhyPub2mFocal</strain>
        <tissue evidence="4">Leaves</tissue>
    </source>
</reference>
<name>A0AAV8FEU6_9POAL</name>
<feature type="compositionally biased region" description="Basic and acidic residues" evidence="1">
    <location>
        <begin position="22"/>
        <end position="42"/>
    </location>
</feature>
<keyword evidence="5" id="KW-1185">Reference proteome</keyword>
<gene>
    <name evidence="4" type="ORF">LUZ62_043070</name>
    <name evidence="3" type="ORF">LUZ62_089594</name>
</gene>
<dbReference type="InterPro" id="IPR036885">
    <property type="entry name" value="SWIB_MDM2_dom_sf"/>
</dbReference>
<dbReference type="AlphaFoldDB" id="A0AAV8FEU6"/>
<feature type="region of interest" description="Disordered" evidence="1">
    <location>
        <begin position="1"/>
        <end position="42"/>
    </location>
</feature>
<organism evidence="4 5">
    <name type="scientific">Rhynchospora pubera</name>
    <dbReference type="NCBI Taxonomy" id="906938"/>
    <lineage>
        <taxon>Eukaryota</taxon>
        <taxon>Viridiplantae</taxon>
        <taxon>Streptophyta</taxon>
        <taxon>Embryophyta</taxon>
        <taxon>Tracheophyta</taxon>
        <taxon>Spermatophyta</taxon>
        <taxon>Magnoliopsida</taxon>
        <taxon>Liliopsida</taxon>
        <taxon>Poales</taxon>
        <taxon>Cyperaceae</taxon>
        <taxon>Cyperoideae</taxon>
        <taxon>Rhynchosporeae</taxon>
        <taxon>Rhynchospora</taxon>
    </lineage>
</organism>
<dbReference type="Gene3D" id="1.10.245.10">
    <property type="entry name" value="SWIB/MDM2 domain"/>
    <property type="match status" value="1"/>
</dbReference>
<evidence type="ECO:0000313" key="3">
    <source>
        <dbReference type="EMBL" id="KAJ4755189.1"/>
    </source>
</evidence>
<dbReference type="PANTHER" id="PTHR13844">
    <property type="entry name" value="SWI/SNF-RELATED MATRIX-ASSOCIATED ACTIN-DEPENDENT REGULATOR OF CHROMATIN SUBFAMILY D"/>
    <property type="match status" value="1"/>
</dbReference>
<dbReference type="EMBL" id="JAMFTS010000005">
    <property type="protein sequence ID" value="KAJ4755189.1"/>
    <property type="molecule type" value="Genomic_DNA"/>
</dbReference>
<feature type="domain" description="DM2" evidence="2">
    <location>
        <begin position="60"/>
        <end position="138"/>
    </location>
</feature>
<dbReference type="InterPro" id="IPR003121">
    <property type="entry name" value="SWIB_MDM2_domain"/>
</dbReference>
<evidence type="ECO:0000259" key="2">
    <source>
        <dbReference type="PROSITE" id="PS51925"/>
    </source>
</evidence>